<name>A0A2G6KFE5_9BACT</name>
<dbReference type="AlphaFoldDB" id="A0A2G6KFE5"/>
<evidence type="ECO:0000313" key="2">
    <source>
        <dbReference type="Proteomes" id="UP000230821"/>
    </source>
</evidence>
<accession>A0A2G6KFE5</accession>
<proteinExistence type="predicted"/>
<protein>
    <submittedName>
        <fullName evidence="1">Uncharacterized protein</fullName>
    </submittedName>
</protein>
<sequence>MVLQNFCHNKTKDIGYNISEQVNAIRIEHAECPQLGKSGVNGMFRECPHQDVKRRPLFNLSHFFAALRLRGKSSEYNDHQKS</sequence>
<dbReference type="Proteomes" id="UP000230821">
    <property type="component" value="Unassembled WGS sequence"/>
</dbReference>
<organism evidence="1 2">
    <name type="scientific">candidate division KSB3 bacterium</name>
    <dbReference type="NCBI Taxonomy" id="2044937"/>
    <lineage>
        <taxon>Bacteria</taxon>
        <taxon>candidate division KSB3</taxon>
    </lineage>
</organism>
<dbReference type="EMBL" id="PDSK01000096">
    <property type="protein sequence ID" value="PIE33672.1"/>
    <property type="molecule type" value="Genomic_DNA"/>
</dbReference>
<comment type="caution">
    <text evidence="1">The sequence shown here is derived from an EMBL/GenBank/DDBJ whole genome shotgun (WGS) entry which is preliminary data.</text>
</comment>
<reference evidence="1 2" key="1">
    <citation type="submission" date="2017-10" db="EMBL/GenBank/DDBJ databases">
        <title>Novel microbial diversity and functional potential in the marine mammal oral microbiome.</title>
        <authorList>
            <person name="Dudek N.K."/>
            <person name="Sun C.L."/>
            <person name="Burstein D."/>
            <person name="Kantor R.S."/>
            <person name="Aliaga Goltsman D.S."/>
            <person name="Bik E.M."/>
            <person name="Thomas B.C."/>
            <person name="Banfield J.F."/>
            <person name="Relman D.A."/>
        </authorList>
    </citation>
    <scope>NUCLEOTIDE SEQUENCE [LARGE SCALE GENOMIC DNA]</scope>
    <source>
        <strain evidence="1">DOLJORAL78_47_16</strain>
    </source>
</reference>
<gene>
    <name evidence="1" type="ORF">CSA56_11205</name>
</gene>
<evidence type="ECO:0000313" key="1">
    <source>
        <dbReference type="EMBL" id="PIE33672.1"/>
    </source>
</evidence>